<name>R1ECN6_BOTPV</name>
<organism evidence="2 3">
    <name type="scientific">Botryosphaeria parva (strain UCR-NP2)</name>
    <name type="common">Grapevine canker fungus</name>
    <name type="synonym">Neofusicoccum parvum</name>
    <dbReference type="NCBI Taxonomy" id="1287680"/>
    <lineage>
        <taxon>Eukaryota</taxon>
        <taxon>Fungi</taxon>
        <taxon>Dikarya</taxon>
        <taxon>Ascomycota</taxon>
        <taxon>Pezizomycotina</taxon>
        <taxon>Dothideomycetes</taxon>
        <taxon>Dothideomycetes incertae sedis</taxon>
        <taxon>Botryosphaeriales</taxon>
        <taxon>Botryosphaeriaceae</taxon>
        <taxon>Neofusicoccum</taxon>
    </lineage>
</organism>
<feature type="domain" description="ABM" evidence="1">
    <location>
        <begin position="4"/>
        <end position="95"/>
    </location>
</feature>
<dbReference type="OrthoDB" id="10011777at2759"/>
<dbReference type="HOGENOM" id="CLU_131496_9_2_1"/>
<dbReference type="Proteomes" id="UP000013521">
    <property type="component" value="Unassembled WGS sequence"/>
</dbReference>
<dbReference type="AlphaFoldDB" id="R1ECN6"/>
<dbReference type="PANTHER" id="PTHR40624:SF1">
    <property type="entry name" value="BIOSYNTHESIS MONOOXYGENASE, PUTATIVE (AFU_ORTHOLOGUE AFUA_1G12025)-RELATED"/>
    <property type="match status" value="1"/>
</dbReference>
<keyword evidence="2" id="KW-0503">Monooxygenase</keyword>
<keyword evidence="2" id="KW-0560">Oxidoreductase</keyword>
<dbReference type="PROSITE" id="PS51725">
    <property type="entry name" value="ABM"/>
    <property type="match status" value="1"/>
</dbReference>
<dbReference type="InterPro" id="IPR011008">
    <property type="entry name" value="Dimeric_a/b-barrel"/>
</dbReference>
<evidence type="ECO:0000313" key="3">
    <source>
        <dbReference type="Proteomes" id="UP000013521"/>
    </source>
</evidence>
<evidence type="ECO:0000313" key="2">
    <source>
        <dbReference type="EMBL" id="EOD45488.1"/>
    </source>
</evidence>
<dbReference type="KEGG" id="npa:UCRNP2_7794"/>
<dbReference type="OMA" id="VAIMYPK"/>
<dbReference type="GO" id="GO:0004497">
    <property type="term" value="F:monooxygenase activity"/>
    <property type="evidence" value="ECO:0007669"/>
    <property type="project" value="UniProtKB-KW"/>
</dbReference>
<evidence type="ECO:0000259" key="1">
    <source>
        <dbReference type="PROSITE" id="PS51725"/>
    </source>
</evidence>
<protein>
    <submittedName>
        <fullName evidence="2">Putative antibiotic biosynthesis monooxygenase protein</fullName>
    </submittedName>
</protein>
<dbReference type="Pfam" id="PF03992">
    <property type="entry name" value="ABM"/>
    <property type="match status" value="1"/>
</dbReference>
<reference evidence="3" key="1">
    <citation type="journal article" date="2013" name="Genome Announc.">
        <title>Draft genome sequence of Neofusicoccum parvum isolate UCR-NP2, a fungal vascular pathogen associated with grapevine cankers.</title>
        <authorList>
            <person name="Blanco-Ulate B."/>
            <person name="Rolshausen P."/>
            <person name="Cantu D."/>
        </authorList>
    </citation>
    <scope>NUCLEOTIDE SEQUENCE [LARGE SCALE GENOMIC DNA]</scope>
    <source>
        <strain evidence="3">UCR-NP2</strain>
    </source>
</reference>
<dbReference type="SUPFAM" id="SSF54909">
    <property type="entry name" value="Dimeric alpha+beta barrel"/>
    <property type="match status" value="1"/>
</dbReference>
<accession>R1ECN6</accession>
<dbReference type="EMBL" id="KB916581">
    <property type="protein sequence ID" value="EOD45488.1"/>
    <property type="molecule type" value="Genomic_DNA"/>
</dbReference>
<proteinExistence type="predicted"/>
<dbReference type="eggNOG" id="ENOG502S8KK">
    <property type="taxonomic scope" value="Eukaryota"/>
</dbReference>
<dbReference type="Gene3D" id="3.30.70.100">
    <property type="match status" value="1"/>
</dbReference>
<gene>
    <name evidence="2" type="ORF">UCRNP2_7794</name>
</gene>
<dbReference type="InterPro" id="IPR007138">
    <property type="entry name" value="ABM_dom"/>
</dbReference>
<dbReference type="PANTHER" id="PTHR40624">
    <property type="entry name" value="BIOSYNTHESIS MONOOXYGENASE, PUTATIVE (AFU_ORTHOLOGUE AFUA_1G12025)-RELATED"/>
    <property type="match status" value="1"/>
</dbReference>
<sequence>MSEIVVTAIITPKPGADADKIEQLLASHAAYVQANEPGTLRYRLHKSLGKEAPVFTMIETYKDKASIDAHGKDPKFQEMAAQFGDSVDMKLYVSQPVAGFEDRAAPSVKI</sequence>